<organism evidence="1">
    <name type="scientific">Hyperionvirus sp</name>
    <dbReference type="NCBI Taxonomy" id="2487770"/>
    <lineage>
        <taxon>Viruses</taxon>
        <taxon>Varidnaviria</taxon>
        <taxon>Bamfordvirae</taxon>
        <taxon>Nucleocytoviricota</taxon>
        <taxon>Megaviricetes</taxon>
        <taxon>Imitervirales</taxon>
        <taxon>Mimiviridae</taxon>
        <taxon>Klosneuvirinae</taxon>
    </lineage>
</organism>
<proteinExistence type="predicted"/>
<dbReference type="Pfam" id="PF00805">
    <property type="entry name" value="Pentapeptide"/>
    <property type="match status" value="1"/>
</dbReference>
<protein>
    <submittedName>
        <fullName evidence="1">Uncharacterized protein</fullName>
    </submittedName>
</protein>
<dbReference type="EMBL" id="MK072400">
    <property type="protein sequence ID" value="AYV84144.1"/>
    <property type="molecule type" value="Genomic_DNA"/>
</dbReference>
<name>A0A3G5AC40_9VIRU</name>
<reference evidence="1" key="1">
    <citation type="submission" date="2018-10" db="EMBL/GenBank/DDBJ databases">
        <title>Hidden diversity of soil giant viruses.</title>
        <authorList>
            <person name="Schulz F."/>
            <person name="Alteio L."/>
            <person name="Goudeau D."/>
            <person name="Ryan E.M."/>
            <person name="Malmstrom R.R."/>
            <person name="Blanchard J."/>
            <person name="Woyke T."/>
        </authorList>
    </citation>
    <scope>NUCLEOTIDE SEQUENCE</scope>
    <source>
        <strain evidence="1">HYV1</strain>
    </source>
</reference>
<sequence>MEYTSLSGYVCKTTSDRVIEYPVKLLELFLDPITCELMKNPIIVGGYPNNIYDKGSLINWYLISDVEPLLGISVGKKLLKFRHVINFDVAMLLLEEREKCLVWHQPEIDVCNLISLVSKIKSSEVREIVVNLDSKFYKKTSDVKDDMLTLEDVLLYDIVSGGKIGKAVISGQGVYHGENSEIVRGYLDEGDIEINMLFNRIKNTIEQCGSLRVGKNRGISRMMLDPVYGNYFSDYHGLALRKDDFYLESTPRAEAILKEYKKIVNLESRPDFIQKREYLSKILRENLEIVTHPEENQNGFAKLRADVDFPILNNLKGWYTDDFSLLNLADLRINGVRRDVKGREFIGTDLSRSMVYNMVFRAASFIGAKLVGTIFDSCIFHQCRFTGAQLIGTKFVACLFDEITEKEVSVIEPLPLPILVSSSEEEEDEED</sequence>
<dbReference type="SUPFAM" id="SSF141571">
    <property type="entry name" value="Pentapeptide repeat-like"/>
    <property type="match status" value="1"/>
</dbReference>
<gene>
    <name evidence="1" type="ORF">Hyperionvirus18_20</name>
</gene>
<dbReference type="Gene3D" id="2.160.20.80">
    <property type="entry name" value="E3 ubiquitin-protein ligase SopA"/>
    <property type="match status" value="1"/>
</dbReference>
<evidence type="ECO:0000313" key="1">
    <source>
        <dbReference type="EMBL" id="AYV84144.1"/>
    </source>
</evidence>
<accession>A0A3G5AC40</accession>
<dbReference type="InterPro" id="IPR001646">
    <property type="entry name" value="5peptide_repeat"/>
</dbReference>